<keyword evidence="7" id="KW-0902">Two-component regulatory system</keyword>
<evidence type="ECO:0000256" key="3">
    <source>
        <dbReference type="ARBA" id="ARBA00012438"/>
    </source>
</evidence>
<keyword evidence="4" id="KW-0597">Phosphoprotein</keyword>
<dbReference type="InterPro" id="IPR004358">
    <property type="entry name" value="Sig_transdc_His_kin-like_C"/>
</dbReference>
<comment type="catalytic activity">
    <reaction evidence="1">
        <text>ATP + protein L-histidine = ADP + protein N-phospho-L-histidine.</text>
        <dbReference type="EC" id="2.7.13.3"/>
    </reaction>
</comment>
<sequence>MQLRYPGSFLKLLLIGFGLVALPLVLALGDAYVALEKLTDRSEKAIAQAVRITRLSRELDEQITGLDRIARQQLVLGERGLIDAYTTRRAQFIDTVEQLQQNARASNTTQELNALADSEATAWEGLQRDKLTPAETRKVIEEFGHMHSIAAEVLSRADIHIERDIRALRAQADLARTQLLWRLLILIPVGLILVGGVIVLIRRPIRQLGRGIRDLGDGLLQQRIIVSGPRDLEALGHQLDWLRLRLTEVDDQKMRFLRHVSHELKTPLTAIYEGTHLLSDEVTGKLTEDQQEVVAILRSNAGRLRQLIENLLDYSGIRFKPMLLKREPVLLASLFAELAADQKLALTARKLSLLPDDGGLTVEADREKLRVVLDNLLSNAAKYAPEESIIDMIARQVDDDVHIEIADLGPGIPPDQRERVFEPFVQGAPPPDDVSIKGTGLGLSIVQELVTAHGGSVTIRDNKPCGTRITVRLPLQPDSQSQ</sequence>
<organism evidence="11 12">
    <name type="scientific">Viridibacterium curvum</name>
    <dbReference type="NCBI Taxonomy" id="1101404"/>
    <lineage>
        <taxon>Bacteria</taxon>
        <taxon>Pseudomonadati</taxon>
        <taxon>Pseudomonadota</taxon>
        <taxon>Betaproteobacteria</taxon>
        <taxon>Rhodocyclales</taxon>
        <taxon>Rhodocyclaceae</taxon>
        <taxon>Viridibacterium</taxon>
    </lineage>
</organism>
<dbReference type="EMBL" id="BAABLD010000005">
    <property type="protein sequence ID" value="GAA5161917.1"/>
    <property type="molecule type" value="Genomic_DNA"/>
</dbReference>
<dbReference type="PROSITE" id="PS50885">
    <property type="entry name" value="HAMP"/>
    <property type="match status" value="1"/>
</dbReference>
<evidence type="ECO:0000256" key="1">
    <source>
        <dbReference type="ARBA" id="ARBA00000085"/>
    </source>
</evidence>
<feature type="transmembrane region" description="Helical" evidence="8">
    <location>
        <begin position="179"/>
        <end position="201"/>
    </location>
</feature>
<proteinExistence type="predicted"/>
<keyword evidence="5" id="KW-0808">Transferase</keyword>
<evidence type="ECO:0000313" key="11">
    <source>
        <dbReference type="EMBL" id="GAA5161917.1"/>
    </source>
</evidence>
<dbReference type="SUPFAM" id="SSF55874">
    <property type="entry name" value="ATPase domain of HSP90 chaperone/DNA topoisomerase II/histidine kinase"/>
    <property type="match status" value="1"/>
</dbReference>
<dbReference type="InterPro" id="IPR003594">
    <property type="entry name" value="HATPase_dom"/>
</dbReference>
<dbReference type="SMART" id="SM00387">
    <property type="entry name" value="HATPase_c"/>
    <property type="match status" value="1"/>
</dbReference>
<feature type="domain" description="HAMP" evidence="10">
    <location>
        <begin position="199"/>
        <end position="251"/>
    </location>
</feature>
<name>A0ABP9QH84_9RHOO</name>
<dbReference type="InterPro" id="IPR003661">
    <property type="entry name" value="HisK_dim/P_dom"/>
</dbReference>
<dbReference type="Pfam" id="PF02518">
    <property type="entry name" value="HATPase_c"/>
    <property type="match status" value="1"/>
</dbReference>
<feature type="domain" description="Histidine kinase" evidence="9">
    <location>
        <begin position="259"/>
        <end position="477"/>
    </location>
</feature>
<evidence type="ECO:0000256" key="5">
    <source>
        <dbReference type="ARBA" id="ARBA00022679"/>
    </source>
</evidence>
<evidence type="ECO:0000256" key="7">
    <source>
        <dbReference type="ARBA" id="ARBA00023012"/>
    </source>
</evidence>
<dbReference type="PANTHER" id="PTHR43711:SF1">
    <property type="entry name" value="HISTIDINE KINASE 1"/>
    <property type="match status" value="1"/>
</dbReference>
<dbReference type="SUPFAM" id="SSF47384">
    <property type="entry name" value="Homodimeric domain of signal transducing histidine kinase"/>
    <property type="match status" value="1"/>
</dbReference>
<protein>
    <recommendedName>
        <fullName evidence="3">histidine kinase</fullName>
        <ecNumber evidence="3">2.7.13.3</ecNumber>
    </recommendedName>
</protein>
<dbReference type="PANTHER" id="PTHR43711">
    <property type="entry name" value="TWO-COMPONENT HISTIDINE KINASE"/>
    <property type="match status" value="1"/>
</dbReference>
<keyword evidence="6 11" id="KW-0418">Kinase</keyword>
<dbReference type="Gene3D" id="3.30.565.10">
    <property type="entry name" value="Histidine kinase-like ATPase, C-terminal domain"/>
    <property type="match status" value="1"/>
</dbReference>
<evidence type="ECO:0000313" key="12">
    <source>
        <dbReference type="Proteomes" id="UP001500547"/>
    </source>
</evidence>
<dbReference type="InterPro" id="IPR005467">
    <property type="entry name" value="His_kinase_dom"/>
</dbReference>
<keyword evidence="8" id="KW-0472">Membrane</keyword>
<accession>A0ABP9QH84</accession>
<evidence type="ECO:0000259" key="10">
    <source>
        <dbReference type="PROSITE" id="PS50885"/>
    </source>
</evidence>
<evidence type="ECO:0000259" key="9">
    <source>
        <dbReference type="PROSITE" id="PS50109"/>
    </source>
</evidence>
<dbReference type="CDD" id="cd00075">
    <property type="entry name" value="HATPase"/>
    <property type="match status" value="1"/>
</dbReference>
<dbReference type="GO" id="GO:0016301">
    <property type="term" value="F:kinase activity"/>
    <property type="evidence" value="ECO:0007669"/>
    <property type="project" value="UniProtKB-KW"/>
</dbReference>
<dbReference type="Gene3D" id="1.10.287.130">
    <property type="match status" value="1"/>
</dbReference>
<dbReference type="CDD" id="cd00082">
    <property type="entry name" value="HisKA"/>
    <property type="match status" value="1"/>
</dbReference>
<dbReference type="InterPro" id="IPR050736">
    <property type="entry name" value="Sensor_HK_Regulatory"/>
</dbReference>
<dbReference type="SMART" id="SM00388">
    <property type="entry name" value="HisKA"/>
    <property type="match status" value="1"/>
</dbReference>
<dbReference type="Pfam" id="PF00512">
    <property type="entry name" value="HisKA"/>
    <property type="match status" value="1"/>
</dbReference>
<dbReference type="PROSITE" id="PS50109">
    <property type="entry name" value="HIS_KIN"/>
    <property type="match status" value="1"/>
</dbReference>
<gene>
    <name evidence="11" type="ORF">GCM10025770_11920</name>
</gene>
<comment type="subcellular location">
    <subcellularLocation>
        <location evidence="2">Membrane</location>
    </subcellularLocation>
</comment>
<comment type="caution">
    <text evidence="11">The sequence shown here is derived from an EMBL/GenBank/DDBJ whole genome shotgun (WGS) entry which is preliminary data.</text>
</comment>
<dbReference type="EC" id="2.7.13.3" evidence="3"/>
<reference evidence="12" key="1">
    <citation type="journal article" date="2019" name="Int. J. Syst. Evol. Microbiol.">
        <title>The Global Catalogue of Microorganisms (GCM) 10K type strain sequencing project: providing services to taxonomists for standard genome sequencing and annotation.</title>
        <authorList>
            <consortium name="The Broad Institute Genomics Platform"/>
            <consortium name="The Broad Institute Genome Sequencing Center for Infectious Disease"/>
            <person name="Wu L."/>
            <person name="Ma J."/>
        </authorList>
    </citation>
    <scope>NUCLEOTIDE SEQUENCE [LARGE SCALE GENOMIC DNA]</scope>
    <source>
        <strain evidence="12">JCM 18715</strain>
    </source>
</reference>
<dbReference type="PRINTS" id="PR00344">
    <property type="entry name" value="BCTRLSENSOR"/>
</dbReference>
<evidence type="ECO:0000256" key="4">
    <source>
        <dbReference type="ARBA" id="ARBA00022553"/>
    </source>
</evidence>
<dbReference type="InterPro" id="IPR003660">
    <property type="entry name" value="HAMP_dom"/>
</dbReference>
<dbReference type="RefSeq" id="WP_345531968.1">
    <property type="nucleotide sequence ID" value="NZ_BAABLD010000005.1"/>
</dbReference>
<evidence type="ECO:0000256" key="2">
    <source>
        <dbReference type="ARBA" id="ARBA00004370"/>
    </source>
</evidence>
<dbReference type="InterPro" id="IPR036097">
    <property type="entry name" value="HisK_dim/P_sf"/>
</dbReference>
<evidence type="ECO:0000256" key="6">
    <source>
        <dbReference type="ARBA" id="ARBA00022777"/>
    </source>
</evidence>
<keyword evidence="8" id="KW-1133">Transmembrane helix</keyword>
<dbReference type="InterPro" id="IPR036890">
    <property type="entry name" value="HATPase_C_sf"/>
</dbReference>
<evidence type="ECO:0000256" key="8">
    <source>
        <dbReference type="SAM" id="Phobius"/>
    </source>
</evidence>
<dbReference type="Proteomes" id="UP001500547">
    <property type="component" value="Unassembled WGS sequence"/>
</dbReference>
<keyword evidence="8" id="KW-0812">Transmembrane</keyword>
<keyword evidence="12" id="KW-1185">Reference proteome</keyword>